<feature type="compositionally biased region" description="Low complexity" evidence="5">
    <location>
        <begin position="82"/>
        <end position="91"/>
    </location>
</feature>
<keyword evidence="7" id="KW-0732">Signal</keyword>
<feature type="transmembrane region" description="Helical" evidence="6">
    <location>
        <begin position="206"/>
        <end position="227"/>
    </location>
</feature>
<dbReference type="STRING" id="45235.A0A2K3Q956"/>
<evidence type="ECO:0000313" key="10">
    <source>
        <dbReference type="Proteomes" id="UP000236621"/>
    </source>
</evidence>
<keyword evidence="4 6" id="KW-0472">Membrane</keyword>
<gene>
    <name evidence="9" type="ORF">TCAP_05969</name>
</gene>
<dbReference type="InterPro" id="IPR025256">
    <property type="entry name" value="TM7S3/TM198-like_dom"/>
</dbReference>
<evidence type="ECO:0000256" key="4">
    <source>
        <dbReference type="ARBA" id="ARBA00023136"/>
    </source>
</evidence>
<feature type="compositionally biased region" description="Polar residues" evidence="5">
    <location>
        <begin position="481"/>
        <end position="494"/>
    </location>
</feature>
<feature type="transmembrane region" description="Helical" evidence="6">
    <location>
        <begin position="123"/>
        <end position="142"/>
    </location>
</feature>
<feature type="region of interest" description="Disordered" evidence="5">
    <location>
        <begin position="712"/>
        <end position="860"/>
    </location>
</feature>
<feature type="chain" id="PRO_5014451924" description="TM7S3/TM198-like domain-containing protein" evidence="7">
    <location>
        <begin position="26"/>
        <end position="1106"/>
    </location>
</feature>
<keyword evidence="10" id="KW-1185">Reference proteome</keyword>
<keyword evidence="2 6" id="KW-0812">Transmembrane</keyword>
<proteinExistence type="predicted"/>
<feature type="compositionally biased region" description="Low complexity" evidence="5">
    <location>
        <begin position="838"/>
        <end position="852"/>
    </location>
</feature>
<feature type="region of interest" description="Disordered" evidence="5">
    <location>
        <begin position="34"/>
        <end position="91"/>
    </location>
</feature>
<dbReference type="EMBL" id="NRSZ01000974">
    <property type="protein sequence ID" value="PNY24092.1"/>
    <property type="molecule type" value="Genomic_DNA"/>
</dbReference>
<feature type="region of interest" description="Disordered" evidence="5">
    <location>
        <begin position="1080"/>
        <end position="1106"/>
    </location>
</feature>
<evidence type="ECO:0000256" key="7">
    <source>
        <dbReference type="SAM" id="SignalP"/>
    </source>
</evidence>
<feature type="transmembrane region" description="Helical" evidence="6">
    <location>
        <begin position="257"/>
        <end position="275"/>
    </location>
</feature>
<accession>A0A2K3Q956</accession>
<dbReference type="PANTHER" id="PTHR39469">
    <property type="entry name" value="CHROMOSOME 1, WHOLE GENOME SHOTGUN SEQUENCE"/>
    <property type="match status" value="1"/>
</dbReference>
<comment type="subcellular location">
    <subcellularLocation>
        <location evidence="1">Membrane</location>
        <topology evidence="1">Multi-pass membrane protein</topology>
    </subcellularLocation>
</comment>
<feature type="transmembrane region" description="Helical" evidence="6">
    <location>
        <begin position="233"/>
        <end position="250"/>
    </location>
</feature>
<feature type="region of interest" description="Disordered" evidence="5">
    <location>
        <begin position="946"/>
        <end position="977"/>
    </location>
</feature>
<evidence type="ECO:0000256" key="1">
    <source>
        <dbReference type="ARBA" id="ARBA00004141"/>
    </source>
</evidence>
<evidence type="ECO:0000256" key="5">
    <source>
        <dbReference type="SAM" id="MobiDB-lite"/>
    </source>
</evidence>
<feature type="compositionally biased region" description="Pro residues" evidence="5">
    <location>
        <begin position="780"/>
        <end position="790"/>
    </location>
</feature>
<feature type="region of interest" description="Disordered" evidence="5">
    <location>
        <begin position="623"/>
        <end position="698"/>
    </location>
</feature>
<evidence type="ECO:0000256" key="2">
    <source>
        <dbReference type="ARBA" id="ARBA00022692"/>
    </source>
</evidence>
<feature type="compositionally biased region" description="Basic and acidic residues" evidence="5">
    <location>
        <begin position="390"/>
        <end position="401"/>
    </location>
</feature>
<dbReference type="GO" id="GO:0016020">
    <property type="term" value="C:membrane"/>
    <property type="evidence" value="ECO:0007669"/>
    <property type="project" value="UniProtKB-SubCell"/>
</dbReference>
<dbReference type="Proteomes" id="UP000236621">
    <property type="component" value="Unassembled WGS sequence"/>
</dbReference>
<feature type="domain" description="TM7S3/TM198-like" evidence="8">
    <location>
        <begin position="127"/>
        <end position="330"/>
    </location>
</feature>
<feature type="compositionally biased region" description="Basic and acidic residues" evidence="5">
    <location>
        <begin position="652"/>
        <end position="662"/>
    </location>
</feature>
<reference evidence="9 10" key="1">
    <citation type="submission" date="2017-08" db="EMBL/GenBank/DDBJ databases">
        <title>Harnessing the power of phylogenomics to disentangle the directionality and signatures of interkingdom host jumping in the parasitic fungal genus Tolypocladium.</title>
        <authorList>
            <person name="Quandt C.A."/>
            <person name="Patterson W."/>
            <person name="Spatafora J.W."/>
        </authorList>
    </citation>
    <scope>NUCLEOTIDE SEQUENCE [LARGE SCALE GENOMIC DNA]</scope>
    <source>
        <strain evidence="9 10">CBS 113982</strain>
    </source>
</reference>
<dbReference type="PANTHER" id="PTHR39469:SF1">
    <property type="entry name" value="DUF4203 DOMAIN-CONTAINING PROTEIN"/>
    <property type="match status" value="1"/>
</dbReference>
<dbReference type="Pfam" id="PF13886">
    <property type="entry name" value="TM7S3_TM198"/>
    <property type="match status" value="1"/>
</dbReference>
<name>A0A2K3Q956_9HYPO</name>
<organism evidence="9 10">
    <name type="scientific">Tolypocladium capitatum</name>
    <dbReference type="NCBI Taxonomy" id="45235"/>
    <lineage>
        <taxon>Eukaryota</taxon>
        <taxon>Fungi</taxon>
        <taxon>Dikarya</taxon>
        <taxon>Ascomycota</taxon>
        <taxon>Pezizomycotina</taxon>
        <taxon>Sordariomycetes</taxon>
        <taxon>Hypocreomycetidae</taxon>
        <taxon>Hypocreales</taxon>
        <taxon>Ophiocordycipitaceae</taxon>
        <taxon>Tolypocladium</taxon>
    </lineage>
</organism>
<evidence type="ECO:0000259" key="8">
    <source>
        <dbReference type="Pfam" id="PF13886"/>
    </source>
</evidence>
<feature type="compositionally biased region" description="Low complexity" evidence="5">
    <location>
        <begin position="36"/>
        <end position="57"/>
    </location>
</feature>
<evidence type="ECO:0000256" key="6">
    <source>
        <dbReference type="SAM" id="Phobius"/>
    </source>
</evidence>
<feature type="transmembrane region" description="Helical" evidence="6">
    <location>
        <begin position="180"/>
        <end position="199"/>
    </location>
</feature>
<sequence>MFPRAARSGALLCLALALQLAAVQALRVVERRDDGATATPAPSSRPAATNANTNANTGDGKPSGTSVAKTDAEESTASVTRGPTGTTALPTAAATGPLDSSKFVNVTIPAGQLPLTPQLTPGWGVAGVVMLVTGAAYALIGIKNPWIHTFFSTAYITALGIAVLIVYVMEVPVSNALQGAYVVAVVLSGCAVGAASMFFKELTAGLGCALGGFCVSMWMLCLVPGGLLHSVPSKAIFTAGLTFGGFAFYFSRWTRDWILILTIAFAGSTATVLGIDCFSRAGLKEFWAYIWSVNSNLFPLGADTYPVTKGIRVETAAIVVFFLAGIVSQVKLWGMVKEKRGKRAVERAEGRRGLELEEEIVGRQVEESNVRERRDWERACGDGASATESRMSDLGDTDSEKRLRRSSVQVIEMADMSESEHSRNGPTALMAAGEAREGKITVRVAAEDIPQTPSDVADEMNEKVAVMSETAPAPSGGKRLSQGTTMSKRVSQAQTVTEPPEVVPLPFTVPSNEDAKSLSDRSSIATFADDVETAAPARPRHSLVKRLSQGLLRSFSQRSGRGGDDLSPENGESSEELVIPRSHRRDADNGSLAATVDGESVSGADRRSVRFVDTHRNIEINAELADSRPLSTAAASSNHAPRNEPHAVAAEDAAHGPAERSRVASPAEALPEPSEKAKSMASAASAPVSLTKDRLPRSLSRVALSYRTNEWAKHLSYADTPEPDDVRVDKAPRPVKAAVAKERSAPVDVEDLQRTAGDGAPGPARRRPESQASNVSCPPSRSPGSPPPTGPAQVPAPAATTGPARSASASASASAAAMRRTTSGFDPIVEERHPATPGEDAMAEGAAGMRRGSATPSPAGVVSYASPQTLIGQRDMFLRSKSQGTLLFTTPEPPLAAYGPGSDGGSMHNYSAYAAALSVADPDDLPLSQRKEIMLQGSLMSLSQQSNASFTRLPSAGGHESSETLPFNSHQPKRASTLPAQAVRDAQLATFRQSVLEDLRAGSPLVSPSGRETPFSASSLLGNREAEVQRAIEMQRSVLMGRKEAETQRREMQRRNKEFVDRAFDERMRSGDLLEAHREAMRKMQSGARPTVAQLNKPPSQHRACT</sequence>
<protein>
    <recommendedName>
        <fullName evidence="8">TM7S3/TM198-like domain-containing protein</fullName>
    </recommendedName>
</protein>
<evidence type="ECO:0000256" key="3">
    <source>
        <dbReference type="ARBA" id="ARBA00022989"/>
    </source>
</evidence>
<feature type="compositionally biased region" description="Polar residues" evidence="5">
    <location>
        <begin position="629"/>
        <end position="640"/>
    </location>
</feature>
<dbReference type="AlphaFoldDB" id="A0A2K3Q956"/>
<feature type="compositionally biased region" description="Low complexity" evidence="5">
    <location>
        <begin position="791"/>
        <end position="824"/>
    </location>
</feature>
<feature type="region of interest" description="Disordered" evidence="5">
    <location>
        <begin position="376"/>
        <end position="404"/>
    </location>
</feature>
<comment type="caution">
    <text evidence="9">The sequence shown here is derived from an EMBL/GenBank/DDBJ whole genome shotgun (WGS) entry which is preliminary data.</text>
</comment>
<evidence type="ECO:0000313" key="9">
    <source>
        <dbReference type="EMBL" id="PNY24092.1"/>
    </source>
</evidence>
<feature type="transmembrane region" description="Helical" evidence="6">
    <location>
        <begin position="149"/>
        <end position="168"/>
    </location>
</feature>
<feature type="compositionally biased region" description="Low complexity" evidence="5">
    <location>
        <begin position="679"/>
        <end position="689"/>
    </location>
</feature>
<keyword evidence="3 6" id="KW-1133">Transmembrane helix</keyword>
<dbReference type="OrthoDB" id="102260at2759"/>
<feature type="signal peptide" evidence="7">
    <location>
        <begin position="1"/>
        <end position="25"/>
    </location>
</feature>
<feature type="region of interest" description="Disordered" evidence="5">
    <location>
        <begin position="554"/>
        <end position="603"/>
    </location>
</feature>
<feature type="region of interest" description="Disordered" evidence="5">
    <location>
        <begin position="468"/>
        <end position="521"/>
    </location>
</feature>
<feature type="compositionally biased region" description="Low complexity" evidence="5">
    <location>
        <begin position="495"/>
        <end position="510"/>
    </location>
</feature>